<reference evidence="1" key="1">
    <citation type="submission" date="2018-11" db="EMBL/GenBank/DDBJ databases">
        <authorList>
            <consortium name="Pathogen Informatics"/>
        </authorList>
    </citation>
    <scope>NUCLEOTIDE SEQUENCE</scope>
</reference>
<evidence type="ECO:0000313" key="2">
    <source>
        <dbReference type="Proteomes" id="UP000784294"/>
    </source>
</evidence>
<comment type="caution">
    <text evidence="1">The sequence shown here is derived from an EMBL/GenBank/DDBJ whole genome shotgun (WGS) entry which is preliminary data.</text>
</comment>
<organism evidence="1 2">
    <name type="scientific">Protopolystoma xenopodis</name>
    <dbReference type="NCBI Taxonomy" id="117903"/>
    <lineage>
        <taxon>Eukaryota</taxon>
        <taxon>Metazoa</taxon>
        <taxon>Spiralia</taxon>
        <taxon>Lophotrochozoa</taxon>
        <taxon>Platyhelminthes</taxon>
        <taxon>Monogenea</taxon>
        <taxon>Polyopisthocotylea</taxon>
        <taxon>Polystomatidea</taxon>
        <taxon>Polystomatidae</taxon>
        <taxon>Protopolystoma</taxon>
    </lineage>
</organism>
<accession>A0A3S5AQ23</accession>
<dbReference type="AlphaFoldDB" id="A0A3S5AQ23"/>
<sequence>MAILQAPKDIVVQRLGQPANLTCIGSLPRLTPVWYFNGRIKPATRYAGPCKQYRLLHLVCV</sequence>
<proteinExistence type="predicted"/>
<protein>
    <recommendedName>
        <fullName evidence="3">Ig-like domain-containing protein</fullName>
    </recommendedName>
</protein>
<dbReference type="InterPro" id="IPR036179">
    <property type="entry name" value="Ig-like_dom_sf"/>
</dbReference>
<gene>
    <name evidence="1" type="ORF">PXEA_LOCUS19042</name>
</gene>
<keyword evidence="2" id="KW-1185">Reference proteome</keyword>
<dbReference type="SUPFAM" id="SSF48726">
    <property type="entry name" value="Immunoglobulin"/>
    <property type="match status" value="1"/>
</dbReference>
<name>A0A3S5AQ23_9PLAT</name>
<dbReference type="EMBL" id="CAAALY010075080">
    <property type="protein sequence ID" value="VEL25602.1"/>
    <property type="molecule type" value="Genomic_DNA"/>
</dbReference>
<evidence type="ECO:0008006" key="3">
    <source>
        <dbReference type="Google" id="ProtNLM"/>
    </source>
</evidence>
<evidence type="ECO:0000313" key="1">
    <source>
        <dbReference type="EMBL" id="VEL25602.1"/>
    </source>
</evidence>
<dbReference type="Proteomes" id="UP000784294">
    <property type="component" value="Unassembled WGS sequence"/>
</dbReference>